<feature type="transmembrane region" description="Helical" evidence="4">
    <location>
        <begin position="229"/>
        <end position="248"/>
    </location>
</feature>
<dbReference type="RefSeq" id="WP_091568735.1">
    <property type="nucleotide sequence ID" value="NZ_FLRH01000003.1"/>
</dbReference>
<dbReference type="Pfam" id="PF13432">
    <property type="entry name" value="TPR_16"/>
    <property type="match status" value="1"/>
</dbReference>
<dbReference type="PANTHER" id="PTHR44858:SF1">
    <property type="entry name" value="UDP-N-ACETYLGLUCOSAMINE--PEPTIDE N-ACETYLGLUCOSAMINYLTRANSFERASE SPINDLY-RELATED"/>
    <property type="match status" value="1"/>
</dbReference>
<dbReference type="InterPro" id="IPR050498">
    <property type="entry name" value="Ycf3"/>
</dbReference>
<dbReference type="Pfam" id="PF13428">
    <property type="entry name" value="TPR_14"/>
    <property type="match status" value="1"/>
</dbReference>
<evidence type="ECO:0000256" key="3">
    <source>
        <dbReference type="PROSITE-ProRule" id="PRU00339"/>
    </source>
</evidence>
<keyword evidence="2 3" id="KW-0802">TPR repeat</keyword>
<proteinExistence type="predicted"/>
<organism evidence="5 6">
    <name type="scientific">Micromonospora sediminicola</name>
    <dbReference type="NCBI Taxonomy" id="946078"/>
    <lineage>
        <taxon>Bacteria</taxon>
        <taxon>Bacillati</taxon>
        <taxon>Actinomycetota</taxon>
        <taxon>Actinomycetes</taxon>
        <taxon>Micromonosporales</taxon>
        <taxon>Micromonosporaceae</taxon>
        <taxon>Micromonospora</taxon>
    </lineage>
</organism>
<keyword evidence="4" id="KW-0472">Membrane</keyword>
<evidence type="ECO:0000256" key="1">
    <source>
        <dbReference type="ARBA" id="ARBA00022737"/>
    </source>
</evidence>
<dbReference type="OrthoDB" id="3402539at2"/>
<dbReference type="EMBL" id="FLRH01000003">
    <property type="protein sequence ID" value="SBT63872.1"/>
    <property type="molecule type" value="Genomic_DNA"/>
</dbReference>
<name>A0A1A9B4P2_9ACTN</name>
<evidence type="ECO:0000256" key="2">
    <source>
        <dbReference type="ARBA" id="ARBA00022803"/>
    </source>
</evidence>
<dbReference type="Gene3D" id="1.25.40.10">
    <property type="entry name" value="Tetratricopeptide repeat domain"/>
    <property type="match status" value="1"/>
</dbReference>
<feature type="repeat" description="TPR" evidence="3">
    <location>
        <begin position="148"/>
        <end position="181"/>
    </location>
</feature>
<dbReference type="PANTHER" id="PTHR44858">
    <property type="entry name" value="TETRATRICOPEPTIDE REPEAT PROTEIN 6"/>
    <property type="match status" value="1"/>
</dbReference>
<keyword evidence="4" id="KW-1133">Transmembrane helix</keyword>
<dbReference type="SMART" id="SM00028">
    <property type="entry name" value="TPR"/>
    <property type="match status" value="6"/>
</dbReference>
<feature type="transmembrane region" description="Helical" evidence="4">
    <location>
        <begin position="254"/>
        <end position="271"/>
    </location>
</feature>
<dbReference type="InterPro" id="IPR019734">
    <property type="entry name" value="TPR_rpt"/>
</dbReference>
<evidence type="ECO:0000256" key="4">
    <source>
        <dbReference type="SAM" id="Phobius"/>
    </source>
</evidence>
<dbReference type="STRING" id="946078.GA0070622_0838"/>
<dbReference type="SUPFAM" id="SSF48452">
    <property type="entry name" value="TPR-like"/>
    <property type="match status" value="1"/>
</dbReference>
<gene>
    <name evidence="5" type="ORF">GA0070622_0838</name>
</gene>
<feature type="transmembrane region" description="Helical" evidence="4">
    <location>
        <begin position="312"/>
        <end position="330"/>
    </location>
</feature>
<keyword evidence="1" id="KW-0677">Repeat</keyword>
<evidence type="ECO:0000313" key="5">
    <source>
        <dbReference type="EMBL" id="SBT63872.1"/>
    </source>
</evidence>
<evidence type="ECO:0000313" key="6">
    <source>
        <dbReference type="Proteomes" id="UP000199558"/>
    </source>
</evidence>
<dbReference type="PROSITE" id="PS50005">
    <property type="entry name" value="TPR"/>
    <property type="match status" value="1"/>
</dbReference>
<protein>
    <submittedName>
        <fullName evidence="5">Tetratricopeptide repeat-containing protein</fullName>
    </submittedName>
</protein>
<sequence length="332" mass="34272">MPSDAAPDQSAADGYLQRAHLLAELGRYDEGIDELTALIAAQPAHLEALTMLARMQLAAARPAEALAASEAASATAPGTVPALVVRGLALLDLERWKAAAATADEILALGPTDAYAQRGAAAILSASRNGQAALDAAWRGVELAPDEPEAHLVLGLVAVRLELFDLAERAYREALRLDPELAGARQDTGVARLERRRYAETLEDLTEVVDLTPARVDPARTADAGLRRLVLSAAGWSLGAAVLVAVLAPAAPGASRLLAVLAAVGAGLLFWRPASRLPGLRDAMARGLAPAIYAAAAAPLLLGVYALVGGPWPLVGAVTATVVAGFTVLARR</sequence>
<dbReference type="Proteomes" id="UP000199558">
    <property type="component" value="Unassembled WGS sequence"/>
</dbReference>
<dbReference type="AlphaFoldDB" id="A0A1A9B4P2"/>
<keyword evidence="4" id="KW-0812">Transmembrane</keyword>
<keyword evidence="6" id="KW-1185">Reference proteome</keyword>
<reference evidence="6" key="1">
    <citation type="submission" date="2016-06" db="EMBL/GenBank/DDBJ databases">
        <authorList>
            <person name="Varghese N."/>
            <person name="Submissions Spin"/>
        </authorList>
    </citation>
    <scope>NUCLEOTIDE SEQUENCE [LARGE SCALE GENOMIC DNA]</scope>
    <source>
        <strain evidence="6">DSM 45794</strain>
    </source>
</reference>
<dbReference type="InterPro" id="IPR011990">
    <property type="entry name" value="TPR-like_helical_dom_sf"/>
</dbReference>
<accession>A0A1A9B4P2</accession>
<feature type="transmembrane region" description="Helical" evidence="4">
    <location>
        <begin position="283"/>
        <end position="306"/>
    </location>
</feature>